<dbReference type="GO" id="GO:0032259">
    <property type="term" value="P:methylation"/>
    <property type="evidence" value="ECO:0007669"/>
    <property type="project" value="UniProtKB-KW"/>
</dbReference>
<evidence type="ECO:0000259" key="6">
    <source>
        <dbReference type="Pfam" id="PF08100"/>
    </source>
</evidence>
<protein>
    <submittedName>
        <fullName evidence="7">Orcinol O-methyltransferase</fullName>
    </submittedName>
</protein>
<feature type="domain" description="O-methyltransferase C-terminal" evidence="5">
    <location>
        <begin position="137"/>
        <end position="349"/>
    </location>
</feature>
<feature type="domain" description="O-methyltransferase dimerisation" evidence="6">
    <location>
        <begin position="25"/>
        <end position="111"/>
    </location>
</feature>
<dbReference type="InterPro" id="IPR001077">
    <property type="entry name" value="COMT_C"/>
</dbReference>
<dbReference type="EMBL" id="KF278721">
    <property type="protein sequence ID" value="AIB06955.1"/>
    <property type="molecule type" value="mRNA"/>
</dbReference>
<dbReference type="InterPro" id="IPR036388">
    <property type="entry name" value="WH-like_DNA-bd_sf"/>
</dbReference>
<organism evidence="7">
    <name type="scientific">Vanda hybrid cultivar</name>
    <dbReference type="NCBI Taxonomy" id="484756"/>
    <lineage>
        <taxon>Eukaryota</taxon>
        <taxon>Viridiplantae</taxon>
        <taxon>Streptophyta</taxon>
        <taxon>Embryophyta</taxon>
        <taxon>Tracheophyta</taxon>
        <taxon>Spermatophyta</taxon>
        <taxon>Magnoliopsida</taxon>
        <taxon>Liliopsida</taxon>
        <taxon>Asparagales</taxon>
        <taxon>Orchidaceae</taxon>
        <taxon>Epidendroideae</taxon>
        <taxon>Vandeae</taxon>
        <taxon>Aeridinae</taxon>
        <taxon>Vanda</taxon>
    </lineage>
</organism>
<dbReference type="InterPro" id="IPR029063">
    <property type="entry name" value="SAM-dependent_MTases_sf"/>
</dbReference>
<dbReference type="SUPFAM" id="SSF53335">
    <property type="entry name" value="S-adenosyl-L-methionine-dependent methyltransferases"/>
    <property type="match status" value="1"/>
</dbReference>
<dbReference type="GO" id="GO:0008757">
    <property type="term" value="F:S-adenosylmethionine-dependent methyltransferase activity"/>
    <property type="evidence" value="ECO:0007669"/>
    <property type="project" value="UniProtKB-ARBA"/>
</dbReference>
<accession>A0A075E375</accession>
<dbReference type="Pfam" id="PF08100">
    <property type="entry name" value="Dimerisation"/>
    <property type="match status" value="1"/>
</dbReference>
<dbReference type="Gene3D" id="3.40.50.150">
    <property type="entry name" value="Vaccinia Virus protein VP39"/>
    <property type="match status" value="1"/>
</dbReference>
<dbReference type="FunFam" id="3.40.50.150:FF:000057">
    <property type="entry name" value="O-methyltransferase ZRP4"/>
    <property type="match status" value="1"/>
</dbReference>
<dbReference type="InterPro" id="IPR012967">
    <property type="entry name" value="COMT_dimerisation"/>
</dbReference>
<dbReference type="FunFam" id="1.10.10.10:FF:000213">
    <property type="entry name" value="Coniferyl alcohol 9-O-methyltransferase"/>
    <property type="match status" value="1"/>
</dbReference>
<proteinExistence type="evidence at transcript level"/>
<dbReference type="InterPro" id="IPR036390">
    <property type="entry name" value="WH_DNA-bd_sf"/>
</dbReference>
<dbReference type="CDD" id="cd02440">
    <property type="entry name" value="AdoMet_MTases"/>
    <property type="match status" value="1"/>
</dbReference>
<evidence type="ECO:0000259" key="5">
    <source>
        <dbReference type="Pfam" id="PF00891"/>
    </source>
</evidence>
<dbReference type="Pfam" id="PF00891">
    <property type="entry name" value="Methyltransf_2"/>
    <property type="match status" value="1"/>
</dbReference>
<dbReference type="PANTHER" id="PTHR11746">
    <property type="entry name" value="O-METHYLTRANSFERASE"/>
    <property type="match status" value="1"/>
</dbReference>
<dbReference type="GO" id="GO:0008171">
    <property type="term" value="F:O-methyltransferase activity"/>
    <property type="evidence" value="ECO:0007669"/>
    <property type="project" value="InterPro"/>
</dbReference>
<evidence type="ECO:0000256" key="2">
    <source>
        <dbReference type="ARBA" id="ARBA00022679"/>
    </source>
</evidence>
<name>A0A075E375_9ASPA</name>
<reference evidence="7" key="1">
    <citation type="submission" date="2013-06" db="EMBL/GenBank/DDBJ databases">
        <title>Sequence and expression analysis of four selected fragrance-related transcripts of Vanda Mimi Palmer: VMPKACT; VMPBSMT; VMPEGS and VMPOOMT.</title>
        <authorList>
            <person name="Barudin M.A."/>
            <person name="Ab Rahim M.H."/>
            <person name="Tan S.H."/>
            <person name="Abdullah J.O."/>
            <person name="Namasivayam P."/>
        </authorList>
    </citation>
    <scope>NUCLEOTIDE SEQUENCE</scope>
</reference>
<dbReference type="PROSITE" id="PS51683">
    <property type="entry name" value="SAM_OMT_II"/>
    <property type="match status" value="1"/>
</dbReference>
<dbReference type="SUPFAM" id="SSF46785">
    <property type="entry name" value="Winged helix' DNA-binding domain"/>
    <property type="match status" value="1"/>
</dbReference>
<evidence type="ECO:0000256" key="3">
    <source>
        <dbReference type="ARBA" id="ARBA00022691"/>
    </source>
</evidence>
<dbReference type="InterPro" id="IPR016461">
    <property type="entry name" value="COMT-like"/>
</dbReference>
<dbReference type="PIRSF" id="PIRSF005739">
    <property type="entry name" value="O-mtase"/>
    <property type="match status" value="1"/>
</dbReference>
<keyword evidence="3" id="KW-0949">S-adenosyl-L-methionine</keyword>
<evidence type="ECO:0000256" key="4">
    <source>
        <dbReference type="PIRSR" id="PIRSR005739-1"/>
    </source>
</evidence>
<keyword evidence="2 7" id="KW-0808">Transferase</keyword>
<feature type="active site" description="Proton acceptor" evidence="4">
    <location>
        <position position="271"/>
    </location>
</feature>
<dbReference type="AlphaFoldDB" id="A0A075E375"/>
<dbReference type="SMR" id="A0A075E375"/>
<keyword evidence="1 7" id="KW-0489">Methyltransferase</keyword>
<sequence length="368" mass="41581">MGTRSKLSMTTAVEQETLEAHAILWNQTFSYIKSMSLKCAVELHIPDAIHRHDRPTTISELLSSLSISQDKSRHLRNIMRVLSQECIFKSHITPSDEETFDLTPVSRLLLTTTSFPHNHNSSPFVLLSLNRHLVDSFHQLSHWFLKPDATITPFAMANGKEFWNLARELPQFSDLFSKAMECDSNFLMNAMVSTGEGPFWGIETSLDVGGGTGLLATTLAEAFPGLKCIVFDLPHVIGMAEKKTDGIQFVAGDMFVEIPRADVALLKWILHDWSDEDCVKILQRCKEAIPSKEKGGKVIIIDMVVGLNSNSHTSLQTQLLYDVQMMTLCMGKERDENEWRNLFVAAGYRDYKITPYVDHMRSIIEVYP</sequence>
<dbReference type="Gene3D" id="1.10.10.10">
    <property type="entry name" value="Winged helix-like DNA-binding domain superfamily/Winged helix DNA-binding domain"/>
    <property type="match status" value="1"/>
</dbReference>
<dbReference type="GO" id="GO:0046983">
    <property type="term" value="F:protein dimerization activity"/>
    <property type="evidence" value="ECO:0007669"/>
    <property type="project" value="InterPro"/>
</dbReference>
<evidence type="ECO:0000313" key="7">
    <source>
        <dbReference type="EMBL" id="AIB06955.1"/>
    </source>
</evidence>
<evidence type="ECO:0000256" key="1">
    <source>
        <dbReference type="ARBA" id="ARBA00022603"/>
    </source>
</evidence>